<feature type="coiled-coil region" evidence="1">
    <location>
        <begin position="161"/>
        <end position="188"/>
    </location>
</feature>
<dbReference type="EMBL" id="CP000713">
    <property type="protein sequence ID" value="ABQ93681.1"/>
    <property type="molecule type" value="Genomic_DNA"/>
</dbReference>
<evidence type="ECO:0000313" key="3">
    <source>
        <dbReference type="EMBL" id="ABQ93681.1"/>
    </source>
</evidence>
<protein>
    <submittedName>
        <fullName evidence="3">Uncharacterized protein</fullName>
    </submittedName>
</protein>
<proteinExistence type="predicted"/>
<dbReference type="AlphaFoldDB" id="A5WDE0"/>
<feature type="region of interest" description="Disordered" evidence="2">
    <location>
        <begin position="217"/>
        <end position="263"/>
    </location>
</feature>
<sequence>MKDSAEEMVIVDLADLQKALELATSELDTELVEALNELIIDLHRAVTSEISLKEVDLSRLAEINFFDYQISRKWFKGKSLEHQLIAILIDATSKDTNKSLWIAVVLYISLVLKIHGKDKESERLIKRFKTAYFYKTRNYQWIWNELPNLDKTEEVTHALILNTFALMLDKLNENKAEAEANRVRGIVETEATTKFRDKKLNQISEIKKYIEAAYYPHRKSPKKAPKPKTKSKSTSTNKNEGEGRTKKLRPPTLSDNVERTPAATSFNDIDSPISKRDWAVFDAFYVPDSTIDYATKEEAFDVMPPRVEIYWPKTQTQNRGRRSFELDAVDFSVKQQHISLKELELPSDVNMLSTTSCKLIFNQLSSDWKSNDKKMSLIAAILLLSMITACPVASLIEKGFIEKSGLFYIGKRKGYLQSKLGVTTIEEYSDNNLNSTDLIKIPLPVSLLKAAIEASKSQIKIEDIEAYVKRLKESLNIVYTTISRIESALHFILRRFVEGSNSHIADILCRIDASQAAAKYYSSHSHQELIGHYKKALQFMNIHNCFDLDYIDSHSEDFLTGSGFALKLESVRQFFQRLRSWVIESQGEKELFNRFSVFSWYCFCILTGTRPNNGLPNAKDLDLQVGWYQVADKPNKVTQNHRLIPLCCSLVKLLKLYRSYLKAIDRPYLTAFSTAIHVIKSGGDIPFLNLLDAELYKLAPIKRGSVSKKTQELSPFHDPYGTRHFVRVDLERQGLSMTLINAVIGHEKPGAEALSSYSSVSNAAIKSVGSNFEQIALELGLQDFSDIICKLIEVHPFVKEYISPENR</sequence>
<feature type="compositionally biased region" description="Basic residues" evidence="2">
    <location>
        <begin position="217"/>
        <end position="231"/>
    </location>
</feature>
<dbReference type="STRING" id="349106.PsycPRwf_0728"/>
<organism evidence="3">
    <name type="scientific">Psychrobacter sp. (strain PRwf-1)</name>
    <dbReference type="NCBI Taxonomy" id="349106"/>
    <lineage>
        <taxon>Bacteria</taxon>
        <taxon>Pseudomonadati</taxon>
        <taxon>Pseudomonadota</taxon>
        <taxon>Gammaproteobacteria</taxon>
        <taxon>Moraxellales</taxon>
        <taxon>Moraxellaceae</taxon>
        <taxon>Psychrobacter</taxon>
    </lineage>
</organism>
<dbReference type="eggNOG" id="COG0582">
    <property type="taxonomic scope" value="Bacteria"/>
</dbReference>
<evidence type="ECO:0000256" key="1">
    <source>
        <dbReference type="SAM" id="Coils"/>
    </source>
</evidence>
<evidence type="ECO:0000256" key="2">
    <source>
        <dbReference type="SAM" id="MobiDB-lite"/>
    </source>
</evidence>
<keyword evidence="1" id="KW-0175">Coiled coil</keyword>
<accession>A5WDE0</accession>
<dbReference type="HOGENOM" id="CLU_353691_0_0_6"/>
<dbReference type="KEGG" id="prw:PsycPRwf_0728"/>
<gene>
    <name evidence="3" type="ordered locus">PsycPRwf_0728</name>
</gene>
<name>A5WDE0_PSYWF</name>
<reference evidence="3" key="1">
    <citation type="submission" date="2007-05" db="EMBL/GenBank/DDBJ databases">
        <title>Complete sequence of chromosome of Psychrobacter sp. PRwf-1.</title>
        <authorList>
            <consortium name="US DOE Joint Genome Institute"/>
            <person name="Copeland A."/>
            <person name="Lucas S."/>
            <person name="Lapidus A."/>
            <person name="Barry K."/>
            <person name="Detter J.C."/>
            <person name="Glavina del Rio T."/>
            <person name="Hammon N."/>
            <person name="Israni S."/>
            <person name="Dalin E."/>
            <person name="Tice H."/>
            <person name="Pitluck S."/>
            <person name="Chain P."/>
            <person name="Malfatti S."/>
            <person name="Shin M."/>
            <person name="Vergez L."/>
            <person name="Schmutz J."/>
            <person name="Larimer F."/>
            <person name="Land M."/>
            <person name="Hauser L."/>
            <person name="Kyrpides N."/>
            <person name="Kim E."/>
            <person name="Tiedje J."/>
            <person name="Richardson P."/>
        </authorList>
    </citation>
    <scope>NUCLEOTIDE SEQUENCE [LARGE SCALE GENOMIC DNA]</scope>
    <source>
        <strain evidence="3">PRwf-1</strain>
    </source>
</reference>